<feature type="compositionally biased region" description="Basic and acidic residues" evidence="1">
    <location>
        <begin position="143"/>
        <end position="155"/>
    </location>
</feature>
<evidence type="ECO:0000313" key="2">
    <source>
        <dbReference type="EMBL" id="KAF7390778.1"/>
    </source>
</evidence>
<comment type="caution">
    <text evidence="2">The sequence shown here is derived from an EMBL/GenBank/DDBJ whole genome shotgun (WGS) entry which is preliminary data.</text>
</comment>
<evidence type="ECO:0000256" key="1">
    <source>
        <dbReference type="SAM" id="MobiDB-lite"/>
    </source>
</evidence>
<gene>
    <name evidence="2" type="ORF">HZH66_009258</name>
</gene>
<sequence>MKQKTEGLRHARRSYTEIKDCNSECEEVGNAIDTSRLKTEDASTKTKDESFTSMQERAEDIEETDTKCTSMTEFERENLDENGNAFDTSRLETKNARTKTKDRRFTSMQEGTVDMEEIDKQFTSMPDVEGEELNKIHNTFDTGRWKTERNNQNKR</sequence>
<feature type="region of interest" description="Disordered" evidence="1">
    <location>
        <begin position="28"/>
        <end position="66"/>
    </location>
</feature>
<dbReference type="AlphaFoldDB" id="A0A834JL01"/>
<dbReference type="EMBL" id="JACSEA010000010">
    <property type="protein sequence ID" value="KAF7390778.1"/>
    <property type="molecule type" value="Genomic_DNA"/>
</dbReference>
<feature type="region of interest" description="Disordered" evidence="1">
    <location>
        <begin position="79"/>
        <end position="155"/>
    </location>
</feature>
<dbReference type="Proteomes" id="UP000614350">
    <property type="component" value="Unassembled WGS sequence"/>
</dbReference>
<feature type="compositionally biased region" description="Basic and acidic residues" evidence="1">
    <location>
        <begin position="35"/>
        <end position="50"/>
    </location>
</feature>
<protein>
    <submittedName>
        <fullName evidence="2">Uncharacterized protein</fullName>
    </submittedName>
</protein>
<accession>A0A834JL01</accession>
<reference evidence="2" key="1">
    <citation type="journal article" date="2020" name="G3 (Bethesda)">
        <title>High-Quality Assemblies for Three Invasive Social Wasps from the &lt;i&gt;Vespula&lt;/i&gt; Genus.</title>
        <authorList>
            <person name="Harrop T.W.R."/>
            <person name="Guhlin J."/>
            <person name="McLaughlin G.M."/>
            <person name="Permina E."/>
            <person name="Stockwell P."/>
            <person name="Gilligan J."/>
            <person name="Le Lec M.F."/>
            <person name="Gruber M.A.M."/>
            <person name="Quinn O."/>
            <person name="Lovegrove M."/>
            <person name="Duncan E.J."/>
            <person name="Remnant E.J."/>
            <person name="Van Eeckhoven J."/>
            <person name="Graham B."/>
            <person name="Knapp R.A."/>
            <person name="Langford K.W."/>
            <person name="Kronenberg Z."/>
            <person name="Press M.O."/>
            <person name="Eacker S.M."/>
            <person name="Wilson-Rankin E.E."/>
            <person name="Purcell J."/>
            <person name="Lester P.J."/>
            <person name="Dearden P.K."/>
        </authorList>
    </citation>
    <scope>NUCLEOTIDE SEQUENCE</scope>
    <source>
        <strain evidence="2">Marl-1</strain>
    </source>
</reference>
<proteinExistence type="predicted"/>
<evidence type="ECO:0000313" key="3">
    <source>
        <dbReference type="Proteomes" id="UP000614350"/>
    </source>
</evidence>
<organism evidence="2 3">
    <name type="scientific">Vespula vulgaris</name>
    <name type="common">Yellow jacket</name>
    <name type="synonym">Wasp</name>
    <dbReference type="NCBI Taxonomy" id="7454"/>
    <lineage>
        <taxon>Eukaryota</taxon>
        <taxon>Metazoa</taxon>
        <taxon>Ecdysozoa</taxon>
        <taxon>Arthropoda</taxon>
        <taxon>Hexapoda</taxon>
        <taxon>Insecta</taxon>
        <taxon>Pterygota</taxon>
        <taxon>Neoptera</taxon>
        <taxon>Endopterygota</taxon>
        <taxon>Hymenoptera</taxon>
        <taxon>Apocrita</taxon>
        <taxon>Aculeata</taxon>
        <taxon>Vespoidea</taxon>
        <taxon>Vespidae</taxon>
        <taxon>Vespinae</taxon>
        <taxon>Vespula</taxon>
    </lineage>
</organism>
<keyword evidence="3" id="KW-1185">Reference proteome</keyword>
<name>A0A834JL01_VESVU</name>